<accession>A0ABV1RMI2</accession>
<gene>
    <name evidence="10" type="primary">ubiH</name>
    <name evidence="10" type="synonym">visB</name>
    <name evidence="10" type="ORF">ABS311_18785</name>
</gene>
<keyword evidence="7" id="KW-0503">Monooxygenase</keyword>
<evidence type="ECO:0000313" key="11">
    <source>
        <dbReference type="Proteomes" id="UP001467690"/>
    </source>
</evidence>
<dbReference type="PRINTS" id="PR00420">
    <property type="entry name" value="RNGMNOXGNASE"/>
</dbReference>
<keyword evidence="8" id="KW-1133">Transmembrane helix</keyword>
<dbReference type="PROSITE" id="PS01304">
    <property type="entry name" value="UBIH"/>
    <property type="match status" value="1"/>
</dbReference>
<evidence type="ECO:0000256" key="8">
    <source>
        <dbReference type="SAM" id="Phobius"/>
    </source>
</evidence>
<dbReference type="PANTHER" id="PTHR43876:SF8">
    <property type="entry name" value="2-OCTAPRENYL-6-METHOXYPHENOL HYDROXYLASE"/>
    <property type="match status" value="1"/>
</dbReference>
<protein>
    <submittedName>
        <fullName evidence="10">2-octaprenyl-6-methoxyphenyl hydroxylase</fullName>
        <ecNumber evidence="10">1.14.13.-</ecNumber>
    </submittedName>
</protein>
<evidence type="ECO:0000256" key="1">
    <source>
        <dbReference type="ARBA" id="ARBA00001974"/>
    </source>
</evidence>
<dbReference type="Gene3D" id="3.50.50.60">
    <property type="entry name" value="FAD/NAD(P)-binding domain"/>
    <property type="match status" value="2"/>
</dbReference>
<keyword evidence="5" id="KW-0274">FAD</keyword>
<comment type="cofactor">
    <cofactor evidence="1">
        <name>FAD</name>
        <dbReference type="ChEBI" id="CHEBI:57692"/>
    </cofactor>
</comment>
<dbReference type="EMBL" id="JBELOE010000278">
    <property type="protein sequence ID" value="MER2493925.1"/>
    <property type="molecule type" value="Genomic_DNA"/>
</dbReference>
<organism evidence="10 11">
    <name type="scientific">Catenovulum sediminis</name>
    <dbReference type="NCBI Taxonomy" id="1740262"/>
    <lineage>
        <taxon>Bacteria</taxon>
        <taxon>Pseudomonadati</taxon>
        <taxon>Pseudomonadota</taxon>
        <taxon>Gammaproteobacteria</taxon>
        <taxon>Alteromonadales</taxon>
        <taxon>Alteromonadaceae</taxon>
        <taxon>Catenovulum</taxon>
    </lineage>
</organism>
<proteinExistence type="inferred from homology"/>
<evidence type="ECO:0000256" key="6">
    <source>
        <dbReference type="ARBA" id="ARBA00023002"/>
    </source>
</evidence>
<dbReference type="InterPro" id="IPR051205">
    <property type="entry name" value="UbiH/COQ6_monooxygenase"/>
</dbReference>
<dbReference type="InterPro" id="IPR036188">
    <property type="entry name" value="FAD/NAD-bd_sf"/>
</dbReference>
<evidence type="ECO:0000256" key="2">
    <source>
        <dbReference type="ARBA" id="ARBA00004749"/>
    </source>
</evidence>
<dbReference type="InterPro" id="IPR002938">
    <property type="entry name" value="FAD-bd"/>
</dbReference>
<comment type="similarity">
    <text evidence="3">Belongs to the UbiH/COQ6 family.</text>
</comment>
<dbReference type="RefSeq" id="WP_350402959.1">
    <property type="nucleotide sequence ID" value="NZ_JBELOE010000278.1"/>
</dbReference>
<evidence type="ECO:0000259" key="9">
    <source>
        <dbReference type="Pfam" id="PF01494"/>
    </source>
</evidence>
<evidence type="ECO:0000256" key="5">
    <source>
        <dbReference type="ARBA" id="ARBA00022827"/>
    </source>
</evidence>
<keyword evidence="6 10" id="KW-0560">Oxidoreductase</keyword>
<keyword evidence="8" id="KW-0472">Membrane</keyword>
<evidence type="ECO:0000256" key="4">
    <source>
        <dbReference type="ARBA" id="ARBA00022630"/>
    </source>
</evidence>
<keyword evidence="4" id="KW-0285">Flavoprotein</keyword>
<name>A0ABV1RMI2_9ALTE</name>
<evidence type="ECO:0000256" key="7">
    <source>
        <dbReference type="ARBA" id="ARBA00023033"/>
    </source>
</evidence>
<dbReference type="GO" id="GO:0016491">
    <property type="term" value="F:oxidoreductase activity"/>
    <property type="evidence" value="ECO:0007669"/>
    <property type="project" value="UniProtKB-KW"/>
</dbReference>
<evidence type="ECO:0000256" key="3">
    <source>
        <dbReference type="ARBA" id="ARBA00005349"/>
    </source>
</evidence>
<dbReference type="EC" id="1.14.13.-" evidence="10"/>
<dbReference type="SUPFAM" id="SSF51905">
    <property type="entry name" value="FAD/NAD(P)-binding domain"/>
    <property type="match status" value="1"/>
</dbReference>
<evidence type="ECO:0000313" key="10">
    <source>
        <dbReference type="EMBL" id="MER2493925.1"/>
    </source>
</evidence>
<dbReference type="InterPro" id="IPR018168">
    <property type="entry name" value="Ubi_Hdrlase_CS"/>
</dbReference>
<keyword evidence="11" id="KW-1185">Reference proteome</keyword>
<dbReference type="Pfam" id="PF01494">
    <property type="entry name" value="FAD_binding_3"/>
    <property type="match status" value="1"/>
</dbReference>
<comment type="pathway">
    <text evidence="2">Cofactor biosynthesis; ubiquinone biosynthesis.</text>
</comment>
<dbReference type="Proteomes" id="UP001467690">
    <property type="component" value="Unassembled WGS sequence"/>
</dbReference>
<feature type="domain" description="FAD-binding" evidence="9">
    <location>
        <begin position="8"/>
        <end position="331"/>
    </location>
</feature>
<dbReference type="PANTHER" id="PTHR43876">
    <property type="entry name" value="UBIQUINONE BIOSYNTHESIS MONOOXYGENASE COQ6, MITOCHONDRIAL"/>
    <property type="match status" value="1"/>
</dbReference>
<keyword evidence="8" id="KW-0812">Transmembrane</keyword>
<comment type="caution">
    <text evidence="10">The sequence shown here is derived from an EMBL/GenBank/DDBJ whole genome shotgun (WGS) entry which is preliminary data.</text>
</comment>
<dbReference type="PROSITE" id="PS51257">
    <property type="entry name" value="PROKAR_LIPOPROTEIN"/>
    <property type="match status" value="1"/>
</dbReference>
<reference evidence="10 11" key="1">
    <citation type="submission" date="2024-06" db="EMBL/GenBank/DDBJ databases">
        <authorList>
            <person name="Chen R.Y."/>
        </authorList>
    </citation>
    <scope>NUCLEOTIDE SEQUENCE [LARGE SCALE GENOMIC DNA]</scope>
    <source>
        <strain evidence="10 11">D2</strain>
    </source>
</reference>
<sequence>MTDKAQFDIAIIGGGLAGSCMAAALLTALDTINCKIAIVEAQPAKNIEHNSFDSKAIALAYGSVKALAKWGIWSELKKVAYAIDKIEVSEAGSAGYSFIDLDQFHQALGYVVEAAQLGQVLTSFLQQSKYQDKLEYFCPDELQTLQQHQDRVELTLKSGQKLSANLLLACDGANSQVRTLVNIPVHEQIYQQSAVTANVQVELNTKQNISHRAYERFTAHGPLAMLPIADDKFGLVWCGLQAQSQHLISCSEAEFIRYLHTQFGYKAGRIVKVGKRNMYPLKRLAMQQIYHHRVLFLANASHTVHPIAGQGFNLGIRDISAAADLITHAVQQQQDLWQVQNWQDYIANRNLDIQTILSATDILVRGFSNDYQPLKFARNAGLIGLELSPWIKRKFAQAAMGLGV</sequence>
<dbReference type="NCBIfam" id="NF004356">
    <property type="entry name" value="PRK05732.1"/>
    <property type="match status" value="1"/>
</dbReference>
<dbReference type="NCBIfam" id="TIGR01988">
    <property type="entry name" value="Ubi-OHases"/>
    <property type="match status" value="1"/>
</dbReference>
<feature type="transmembrane region" description="Helical" evidence="8">
    <location>
        <begin position="7"/>
        <end position="29"/>
    </location>
</feature>
<dbReference type="InterPro" id="IPR010971">
    <property type="entry name" value="UbiH/COQ6"/>
</dbReference>